<keyword evidence="3" id="KW-1185">Reference proteome</keyword>
<dbReference type="OrthoDB" id="1938712at2759"/>
<comment type="caution">
    <text evidence="2">The sequence shown here is derived from an EMBL/GenBank/DDBJ whole genome shotgun (WGS) entry which is preliminary data.</text>
</comment>
<proteinExistence type="predicted"/>
<dbReference type="Gene3D" id="1.10.340.70">
    <property type="match status" value="1"/>
</dbReference>
<gene>
    <name evidence="2" type="ORF">CROQUDRAFT_702217</name>
</gene>
<feature type="domain" description="Integrase zinc-binding" evidence="1">
    <location>
        <begin position="1"/>
        <end position="33"/>
    </location>
</feature>
<organism evidence="2 3">
    <name type="scientific">Cronartium quercuum f. sp. fusiforme G11</name>
    <dbReference type="NCBI Taxonomy" id="708437"/>
    <lineage>
        <taxon>Eukaryota</taxon>
        <taxon>Fungi</taxon>
        <taxon>Dikarya</taxon>
        <taxon>Basidiomycota</taxon>
        <taxon>Pucciniomycotina</taxon>
        <taxon>Pucciniomycetes</taxon>
        <taxon>Pucciniales</taxon>
        <taxon>Coleosporiaceae</taxon>
        <taxon>Cronartium</taxon>
    </lineage>
</organism>
<accession>A0A9P6NIF5</accession>
<name>A0A9P6NIF5_9BASI</name>
<dbReference type="Pfam" id="PF17921">
    <property type="entry name" value="Integrase_H2C2"/>
    <property type="match status" value="1"/>
</dbReference>
<dbReference type="Proteomes" id="UP000886653">
    <property type="component" value="Unassembled WGS sequence"/>
</dbReference>
<protein>
    <recommendedName>
        <fullName evidence="1">Integrase zinc-binding domain-containing protein</fullName>
    </recommendedName>
</protein>
<sequence length="51" mass="5737">MLSTLTRTFAWPTVRQDVVKFISSCDSCQRVKISTAKKSGELIPLPMPDRP</sequence>
<evidence type="ECO:0000259" key="1">
    <source>
        <dbReference type="Pfam" id="PF17921"/>
    </source>
</evidence>
<dbReference type="AlphaFoldDB" id="A0A9P6NIF5"/>
<dbReference type="InterPro" id="IPR041588">
    <property type="entry name" value="Integrase_H2C2"/>
</dbReference>
<evidence type="ECO:0000313" key="2">
    <source>
        <dbReference type="EMBL" id="KAG0146579.1"/>
    </source>
</evidence>
<reference evidence="2" key="1">
    <citation type="submission" date="2013-11" db="EMBL/GenBank/DDBJ databases">
        <title>Genome sequence of the fusiform rust pathogen reveals effectors for host alternation and coevolution with pine.</title>
        <authorList>
            <consortium name="DOE Joint Genome Institute"/>
            <person name="Smith K."/>
            <person name="Pendleton A."/>
            <person name="Kubisiak T."/>
            <person name="Anderson C."/>
            <person name="Salamov A."/>
            <person name="Aerts A."/>
            <person name="Riley R."/>
            <person name="Clum A."/>
            <person name="Lindquist E."/>
            <person name="Ence D."/>
            <person name="Campbell M."/>
            <person name="Kronenberg Z."/>
            <person name="Feau N."/>
            <person name="Dhillon B."/>
            <person name="Hamelin R."/>
            <person name="Burleigh J."/>
            <person name="Smith J."/>
            <person name="Yandell M."/>
            <person name="Nelson C."/>
            <person name="Grigoriev I."/>
            <person name="Davis J."/>
        </authorList>
    </citation>
    <scope>NUCLEOTIDE SEQUENCE</scope>
    <source>
        <strain evidence="2">G11</strain>
    </source>
</reference>
<dbReference type="EMBL" id="MU167259">
    <property type="protein sequence ID" value="KAG0146579.1"/>
    <property type="molecule type" value="Genomic_DNA"/>
</dbReference>
<evidence type="ECO:0000313" key="3">
    <source>
        <dbReference type="Proteomes" id="UP000886653"/>
    </source>
</evidence>